<feature type="region of interest" description="Disordered" evidence="1">
    <location>
        <begin position="109"/>
        <end position="128"/>
    </location>
</feature>
<dbReference type="AlphaFoldDB" id="A0A0L7M903"/>
<feature type="compositionally biased region" description="Polar residues" evidence="1">
    <location>
        <begin position="115"/>
        <end position="124"/>
    </location>
</feature>
<name>A0A0L7M903_PLAF4</name>
<evidence type="ECO:0000313" key="3">
    <source>
        <dbReference type="Proteomes" id="UP000054282"/>
    </source>
</evidence>
<reference evidence="3" key="2">
    <citation type="submission" date="2006-09" db="EMBL/GenBank/DDBJ databases">
        <title>The genome sequence of Plasmodium falciparum Dd2.</title>
        <authorList>
            <consortium name="The Broad Institute Genome Sequencing Platform"/>
            <person name="Birren B."/>
            <person name="Lander E."/>
            <person name="Galagan J."/>
            <person name="Nusbaum C."/>
            <person name="Devon K."/>
            <person name="Henn M."/>
            <person name="Jaffe D."/>
            <person name="Butler J."/>
            <person name="Alvarez P."/>
            <person name="Gnerre S."/>
            <person name="Grabherr M."/>
            <person name="Kleber M."/>
            <person name="Mauceli E."/>
            <person name="Brockman W."/>
            <person name="MacCallum I.A."/>
            <person name="Rounsley S."/>
            <person name="Young S."/>
            <person name="LaButti K."/>
            <person name="Pushparaj V."/>
            <person name="DeCaprio D."/>
            <person name="Crawford M."/>
            <person name="Koehrsen M."/>
            <person name="Engels R."/>
            <person name="Montgomery P."/>
            <person name="Pearson M."/>
            <person name="Howarth C."/>
            <person name="Larson L."/>
            <person name="Luoma S."/>
            <person name="White J."/>
            <person name="Kodira C."/>
            <person name="Zeng Q."/>
            <person name="O'Leary S."/>
            <person name="Yandava C."/>
            <person name="Alvarado L."/>
            <person name="Wirth D."/>
            <person name="Volkman S."/>
            <person name="Hartl D."/>
        </authorList>
    </citation>
    <scope>NUCLEOTIDE SEQUENCE [LARGE SCALE GENOMIC DNA]</scope>
</reference>
<gene>
    <name evidence="2" type="ORF">PFDG_04876</name>
</gene>
<protein>
    <submittedName>
        <fullName evidence="2">Uncharacterized protein</fullName>
    </submittedName>
</protein>
<dbReference type="EMBL" id="GG702220">
    <property type="protein sequence ID" value="KOB89327.1"/>
    <property type="molecule type" value="Genomic_DNA"/>
</dbReference>
<reference evidence="3" key="1">
    <citation type="submission" date="2006-09" db="EMBL/GenBank/DDBJ databases">
        <title>Annotation of Plasmodium falciparum Dd2.</title>
        <authorList>
            <consortium name="The Broad Institute Genome Sequencing Platform"/>
            <person name="Volkman S.K."/>
            <person name="Neafsey D.E."/>
            <person name="Dash A.P."/>
            <person name="Chitnis C.E."/>
            <person name="Hartl D.L."/>
            <person name="Young S.K."/>
            <person name="Zeng Q."/>
            <person name="Koehrsen M."/>
            <person name="Alvarado L."/>
            <person name="Berlin A."/>
            <person name="Borenstein D."/>
            <person name="Chapman S.B."/>
            <person name="Chen Z."/>
            <person name="Engels R."/>
            <person name="Freedman E."/>
            <person name="Gellesch M."/>
            <person name="Goldberg J."/>
            <person name="Griggs A."/>
            <person name="Gujja S."/>
            <person name="Heilman E.R."/>
            <person name="Heiman D.I."/>
            <person name="Howarth C."/>
            <person name="Jen D."/>
            <person name="Larson L."/>
            <person name="Mehta T."/>
            <person name="Neiman D."/>
            <person name="Park D."/>
            <person name="Pearson M."/>
            <person name="Roberts A."/>
            <person name="Saif S."/>
            <person name="Shea T."/>
            <person name="Shenoy N."/>
            <person name="Sisk P."/>
            <person name="Stolte C."/>
            <person name="Sykes S."/>
            <person name="Walk T."/>
            <person name="White J."/>
            <person name="Yandava C."/>
            <person name="Haas B."/>
            <person name="Henn M.R."/>
            <person name="Nusbaum C."/>
            <person name="Birren B."/>
        </authorList>
    </citation>
    <scope>NUCLEOTIDE SEQUENCE [LARGE SCALE GENOMIC DNA]</scope>
</reference>
<accession>A0A0L7M903</accession>
<proteinExistence type="predicted"/>
<organism evidence="2 3">
    <name type="scientific">Plasmodium falciparum (isolate Dd2)</name>
    <dbReference type="NCBI Taxonomy" id="57267"/>
    <lineage>
        <taxon>Eukaryota</taxon>
        <taxon>Sar</taxon>
        <taxon>Alveolata</taxon>
        <taxon>Apicomplexa</taxon>
        <taxon>Aconoidasida</taxon>
        <taxon>Haemosporida</taxon>
        <taxon>Plasmodiidae</taxon>
        <taxon>Plasmodium</taxon>
        <taxon>Plasmodium (Laverania)</taxon>
    </lineage>
</organism>
<dbReference type="Proteomes" id="UP000054282">
    <property type="component" value="Unassembled WGS sequence"/>
</dbReference>
<dbReference type="KEGG" id="pfd:PFDG_04876"/>
<evidence type="ECO:0000313" key="2">
    <source>
        <dbReference type="EMBL" id="KOB89327.1"/>
    </source>
</evidence>
<sequence>MTLAGHTFNKCGFKRVSFILLFRCIKINMKQEGFVAAIMNSYILRWLGKREVFMYNYEALKHYKGFLNSISNNYGKSQNVRDGHISKNYSDSDDHINNNNNNNIVMCKQYDHPRNNPTESSSQYHFERKKKKMIELLSKR</sequence>
<evidence type="ECO:0000256" key="1">
    <source>
        <dbReference type="SAM" id="MobiDB-lite"/>
    </source>
</evidence>